<feature type="active site" evidence="9">
    <location>
        <position position="38"/>
    </location>
</feature>
<dbReference type="RefSeq" id="WP_070017616.1">
    <property type="nucleotide sequence ID" value="NZ_LJGW01000275.1"/>
</dbReference>
<dbReference type="Pfam" id="PF00708">
    <property type="entry name" value="Acylphosphatase"/>
    <property type="match status" value="1"/>
</dbReference>
<keyword evidence="3" id="KW-0436">Ligase</keyword>
<dbReference type="PANTHER" id="PTHR42959">
    <property type="entry name" value="CARBAMOYLTRANSFERASE"/>
    <property type="match status" value="1"/>
</dbReference>
<keyword evidence="4" id="KW-0479">Metal-binding</keyword>
<dbReference type="Proteomes" id="UP000176005">
    <property type="component" value="Unassembled WGS sequence"/>
</dbReference>
<dbReference type="PATRIC" id="fig|518642.10.peg.3702"/>
<dbReference type="InterPro" id="IPR004421">
    <property type="entry name" value="Carbamoyltransferase_HypF"/>
</dbReference>
<dbReference type="NCBIfam" id="TIGR00143">
    <property type="entry name" value="hypF"/>
    <property type="match status" value="1"/>
</dbReference>
<dbReference type="PIRSF" id="PIRSF006256">
    <property type="entry name" value="CMPcnvr_hdrg_mat"/>
    <property type="match status" value="1"/>
</dbReference>
<evidence type="ECO:0000256" key="7">
    <source>
        <dbReference type="ARBA" id="ARBA00048220"/>
    </source>
</evidence>
<dbReference type="EC" id="6.2.-.-" evidence="8"/>
<feature type="domain" description="Acylphosphatase-like" evidence="10">
    <location>
        <begin position="23"/>
        <end position="109"/>
    </location>
</feature>
<dbReference type="SUPFAM" id="SSF55821">
    <property type="entry name" value="YrdC/RibB"/>
    <property type="match status" value="1"/>
</dbReference>
<dbReference type="AlphaFoldDB" id="A0A1E7L3H2"/>
<dbReference type="Gene3D" id="3.90.870.50">
    <property type="match status" value="1"/>
</dbReference>
<evidence type="ECO:0000256" key="2">
    <source>
        <dbReference type="ARBA" id="ARBA00008097"/>
    </source>
</evidence>
<dbReference type="InterPro" id="IPR017968">
    <property type="entry name" value="Acylphosphatase_CS"/>
</dbReference>
<gene>
    <name evidence="12" type="ORF">AN218_16280</name>
</gene>
<dbReference type="Gene3D" id="3.30.420.360">
    <property type="match status" value="1"/>
</dbReference>
<dbReference type="EMBL" id="LJGW01000275">
    <property type="protein sequence ID" value="OEV10725.1"/>
    <property type="molecule type" value="Genomic_DNA"/>
</dbReference>
<keyword evidence="13" id="KW-1185">Reference proteome</keyword>
<evidence type="ECO:0000256" key="6">
    <source>
        <dbReference type="ARBA" id="ARBA00022833"/>
    </source>
</evidence>
<accession>A0A1E7L3H2</accession>
<comment type="pathway">
    <text evidence="1">Protein modification; [NiFe] hydrogenase maturation.</text>
</comment>
<comment type="caution">
    <text evidence="12">The sequence shown here is derived from an EMBL/GenBank/DDBJ whole genome shotgun (WGS) entry which is preliminary data.</text>
</comment>
<evidence type="ECO:0000313" key="12">
    <source>
        <dbReference type="EMBL" id="OEV10725.1"/>
    </source>
</evidence>
<dbReference type="PROSITE" id="PS51160">
    <property type="entry name" value="ACYLPHOSPHATASE_3"/>
    <property type="match status" value="1"/>
</dbReference>
<comment type="similarity">
    <text evidence="2 8">Belongs to the carbamoyltransferase HypF family.</text>
</comment>
<dbReference type="GO" id="GO:0008270">
    <property type="term" value="F:zinc ion binding"/>
    <property type="evidence" value="ECO:0007669"/>
    <property type="project" value="UniProtKB-KW"/>
</dbReference>
<evidence type="ECO:0000256" key="3">
    <source>
        <dbReference type="ARBA" id="ARBA00022598"/>
    </source>
</evidence>
<dbReference type="InterPro" id="IPR041440">
    <property type="entry name" value="HypF_C"/>
</dbReference>
<dbReference type="InterPro" id="IPR001792">
    <property type="entry name" value="Acylphosphatase-like_dom"/>
</dbReference>
<dbReference type="PANTHER" id="PTHR42959:SF1">
    <property type="entry name" value="CARBAMOYLTRANSFERASE HYPF"/>
    <property type="match status" value="1"/>
</dbReference>
<dbReference type="InterPro" id="IPR011125">
    <property type="entry name" value="Znf_HypF"/>
</dbReference>
<dbReference type="UniPathway" id="UPA00335"/>
<evidence type="ECO:0000256" key="4">
    <source>
        <dbReference type="ARBA" id="ARBA00022723"/>
    </source>
</evidence>
<dbReference type="GO" id="GO:0003725">
    <property type="term" value="F:double-stranded RNA binding"/>
    <property type="evidence" value="ECO:0007669"/>
    <property type="project" value="InterPro"/>
</dbReference>
<sequence>MNPQRGTATAAPGGARFTAAPERRKVTVRGVVQGVGFRPFVYALAGELGLSGHVANTGDGVVAEVEGGPEALAAFCGRISSDAPPLAVVQSVTHEPMALAGGRGFSIAESRGSGGTARTLVAPDTATCADCLAEMRDPADRRHRHPFITCTHCGPRFTIVTGLPYDRAHTTMERFPMCARCAREYADPRDRRFHAQPVACHDCGPRLRLHVPGGGEPPGTAGEGEPVAAARTLLAEGHVVAVKGLGGYHLACDASNPAAVRLLRERKARGDKPFAVMVRDLDDAERLVELDPVARGLLSGGRRPIVLLRRRTASADGTGADAGLTVAGEVAPRSADLGIMLPYTPLHHLLLGLPGDAPGPRALVMTSGNLGGEPIVTDDAEALERLAPLADAWLTHDRPIHVPCDDSVVRVTGGEQLPVRRSRGYAPFPVNLPVPVTPALAVGGDLKNTFCVGEGHHAWLSAHVGDMDDLATLTAFDGAQRQLRHITGVRPELLAADRHPGYRSAGWAGRNAEGRPVHRVQHHHAHIASVMAEHGLDGGDPVIGVAFDGTGYGDDASVWGGEFLLADYDGYRRLAHLSPVPLPGGDAAVRRPYRMALAHLYAAGIAWDHLLPCAAACPEDELKALAVQLERGLGCVPTSSMGRLFDAAASLAGVCHRSGYEAQAAMEFEAAAAMAHEDEGQRAARDWAFTLRVSAGETLTCDPAPVLAGIVANVRAGVPAGATATRFHRSVAALVLRVCRIARERHRLGTVALSGGVFANSLLSAACARLLREDGFTVLRHRLVPPNDGGLALGQLMIAARRDAPPPPARAAR</sequence>
<dbReference type="InterPro" id="IPR051060">
    <property type="entry name" value="Carbamoyltrans_HypF-like"/>
</dbReference>
<organism evidence="12 13">
    <name type="scientific">Streptomyces nanshensis</name>
    <dbReference type="NCBI Taxonomy" id="518642"/>
    <lineage>
        <taxon>Bacteria</taxon>
        <taxon>Bacillati</taxon>
        <taxon>Actinomycetota</taxon>
        <taxon>Actinomycetes</taxon>
        <taxon>Kitasatosporales</taxon>
        <taxon>Streptomycetaceae</taxon>
        <taxon>Streptomyces</taxon>
    </lineage>
</organism>
<dbReference type="GO" id="GO:0003998">
    <property type="term" value="F:acylphosphatase activity"/>
    <property type="evidence" value="ECO:0007669"/>
    <property type="project" value="UniProtKB-EC"/>
</dbReference>
<keyword evidence="5" id="KW-0863">Zinc-finger</keyword>
<feature type="domain" description="YrdC-like" evidence="11">
    <location>
        <begin position="224"/>
        <end position="424"/>
    </location>
</feature>
<dbReference type="GO" id="GO:0051604">
    <property type="term" value="P:protein maturation"/>
    <property type="evidence" value="ECO:0007669"/>
    <property type="project" value="TreeGrafter"/>
</dbReference>
<evidence type="ECO:0000256" key="5">
    <source>
        <dbReference type="ARBA" id="ARBA00022771"/>
    </source>
</evidence>
<proteinExistence type="inferred from homology"/>
<feature type="active site" evidence="9">
    <location>
        <position position="56"/>
    </location>
</feature>
<evidence type="ECO:0000259" key="10">
    <source>
        <dbReference type="PROSITE" id="PS51160"/>
    </source>
</evidence>
<keyword evidence="6" id="KW-0862">Zinc</keyword>
<name>A0A1E7L3H2_9ACTN</name>
<dbReference type="PROSITE" id="PS51163">
    <property type="entry name" value="YRDC"/>
    <property type="match status" value="1"/>
</dbReference>
<comment type="catalytic activity">
    <reaction evidence="7">
        <text>C-terminal L-cysteinyl-[HypE protein] + carbamoyl phosphate + ATP + H2O = C-terminal S-carboxamide-L-cysteinyl-[HypE protein] + AMP + phosphate + diphosphate + H(+)</text>
        <dbReference type="Rhea" id="RHEA:55636"/>
        <dbReference type="Rhea" id="RHEA-COMP:14247"/>
        <dbReference type="Rhea" id="RHEA-COMP:14392"/>
        <dbReference type="ChEBI" id="CHEBI:15377"/>
        <dbReference type="ChEBI" id="CHEBI:15378"/>
        <dbReference type="ChEBI" id="CHEBI:30616"/>
        <dbReference type="ChEBI" id="CHEBI:33019"/>
        <dbReference type="ChEBI" id="CHEBI:43474"/>
        <dbReference type="ChEBI" id="CHEBI:58228"/>
        <dbReference type="ChEBI" id="CHEBI:76913"/>
        <dbReference type="ChEBI" id="CHEBI:139126"/>
        <dbReference type="ChEBI" id="CHEBI:456215"/>
    </reaction>
</comment>
<evidence type="ECO:0000256" key="1">
    <source>
        <dbReference type="ARBA" id="ARBA00004711"/>
    </source>
</evidence>
<keyword evidence="9" id="KW-0378">Hydrolase</keyword>
<dbReference type="Gene3D" id="3.30.420.40">
    <property type="match status" value="1"/>
</dbReference>
<dbReference type="InterPro" id="IPR036046">
    <property type="entry name" value="Acylphosphatase-like_dom_sf"/>
</dbReference>
<comment type="catalytic activity">
    <reaction evidence="9">
        <text>an acyl phosphate + H2O = a carboxylate + phosphate + H(+)</text>
        <dbReference type="Rhea" id="RHEA:14965"/>
        <dbReference type="ChEBI" id="CHEBI:15377"/>
        <dbReference type="ChEBI" id="CHEBI:15378"/>
        <dbReference type="ChEBI" id="CHEBI:29067"/>
        <dbReference type="ChEBI" id="CHEBI:43474"/>
        <dbReference type="ChEBI" id="CHEBI:59918"/>
        <dbReference type="EC" id="3.6.1.7"/>
    </reaction>
</comment>
<dbReference type="PROSITE" id="PS00150">
    <property type="entry name" value="ACYLPHOSPHATASE_1"/>
    <property type="match status" value="1"/>
</dbReference>
<evidence type="ECO:0000259" key="11">
    <source>
        <dbReference type="PROSITE" id="PS51163"/>
    </source>
</evidence>
<dbReference type="Pfam" id="PF17788">
    <property type="entry name" value="HypF_C"/>
    <property type="match status" value="1"/>
</dbReference>
<evidence type="ECO:0000256" key="8">
    <source>
        <dbReference type="PIRNR" id="PIRNR006256"/>
    </source>
</evidence>
<reference evidence="12 13" key="1">
    <citation type="journal article" date="2016" name="Front. Microbiol.">
        <title>Comparative Genomics Analysis of Streptomyces Species Reveals Their Adaptation to the Marine Environment and Their Diversity at the Genomic Level.</title>
        <authorList>
            <person name="Tian X."/>
            <person name="Zhang Z."/>
            <person name="Yang T."/>
            <person name="Chen M."/>
            <person name="Li J."/>
            <person name="Chen F."/>
            <person name="Yang J."/>
            <person name="Li W."/>
            <person name="Zhang B."/>
            <person name="Zhang Z."/>
            <person name="Wu J."/>
            <person name="Zhang C."/>
            <person name="Long L."/>
            <person name="Xiao J."/>
        </authorList>
    </citation>
    <scope>NUCLEOTIDE SEQUENCE [LARGE SCALE GENOMIC DNA]</scope>
    <source>
        <strain evidence="12 13">SCSIO 10429</strain>
    </source>
</reference>
<dbReference type="GO" id="GO:0016743">
    <property type="term" value="F:carboxyl- or carbamoyltransferase activity"/>
    <property type="evidence" value="ECO:0007669"/>
    <property type="project" value="UniProtKB-UniRule"/>
</dbReference>
<dbReference type="Pfam" id="PF07503">
    <property type="entry name" value="zf-HYPF"/>
    <property type="match status" value="2"/>
</dbReference>
<dbReference type="Gene3D" id="3.30.110.120">
    <property type="match status" value="1"/>
</dbReference>
<dbReference type="InterPro" id="IPR006070">
    <property type="entry name" value="Sua5-like_dom"/>
</dbReference>
<dbReference type="InterPro" id="IPR017945">
    <property type="entry name" value="DHBP_synth_RibB-like_a/b_dom"/>
</dbReference>
<evidence type="ECO:0000313" key="13">
    <source>
        <dbReference type="Proteomes" id="UP000176005"/>
    </source>
</evidence>
<dbReference type="GO" id="GO:0016874">
    <property type="term" value="F:ligase activity"/>
    <property type="evidence" value="ECO:0007669"/>
    <property type="project" value="UniProtKB-UniRule"/>
</dbReference>
<dbReference type="SUPFAM" id="SSF54975">
    <property type="entry name" value="Acylphosphatase/BLUF domain-like"/>
    <property type="match status" value="1"/>
</dbReference>
<protein>
    <recommendedName>
        <fullName evidence="8">Carbamoyltransferase</fullName>
        <ecNumber evidence="8">6.2.-.-</ecNumber>
    </recommendedName>
</protein>
<evidence type="ECO:0000256" key="9">
    <source>
        <dbReference type="PROSITE-ProRule" id="PRU00520"/>
    </source>
</evidence>
<dbReference type="InterPro" id="IPR055128">
    <property type="entry name" value="HypF_C_2"/>
</dbReference>
<dbReference type="Pfam" id="PF22521">
    <property type="entry name" value="HypF_C_2"/>
    <property type="match status" value="1"/>
</dbReference>
<dbReference type="Pfam" id="PF01300">
    <property type="entry name" value="Sua5_yciO_yrdC"/>
    <property type="match status" value="1"/>
</dbReference>